<dbReference type="Gene3D" id="2.60.120.330">
    <property type="entry name" value="B-lactam Antibiotic, Isopenicillin N Synthase, Chain"/>
    <property type="match status" value="1"/>
</dbReference>
<keyword evidence="2" id="KW-0408">Iron</keyword>
<evidence type="ECO:0000256" key="2">
    <source>
        <dbReference type="RuleBase" id="RU003682"/>
    </source>
</evidence>
<dbReference type="InterPro" id="IPR005123">
    <property type="entry name" value="Oxoglu/Fe-dep_dioxygenase_dom"/>
</dbReference>
<keyword evidence="5" id="KW-0223">Dioxygenase</keyword>
<dbReference type="RefSeq" id="XP_023623047.1">
    <property type="nucleotide sequence ID" value="XM_023767279.1"/>
</dbReference>
<evidence type="ECO:0000313" key="6">
    <source>
        <dbReference type="Proteomes" id="UP000225277"/>
    </source>
</evidence>
<dbReference type="Proteomes" id="UP000225277">
    <property type="component" value="Unassembled WGS sequence"/>
</dbReference>
<dbReference type="Pfam" id="PF14226">
    <property type="entry name" value="DIOX_N"/>
    <property type="match status" value="1"/>
</dbReference>
<dbReference type="Pfam" id="PF03171">
    <property type="entry name" value="2OG-FeII_Oxy"/>
    <property type="match status" value="1"/>
</dbReference>
<gene>
    <name evidence="5" type="ORF">RCC_01995</name>
</gene>
<evidence type="ECO:0000259" key="4">
    <source>
        <dbReference type="PROSITE" id="PS51471"/>
    </source>
</evidence>
<dbReference type="STRING" id="112498.A0A2D3V107"/>
<protein>
    <submittedName>
        <fullName evidence="5">Related to isopenicillin N synthase and related dioxygenases</fullName>
    </submittedName>
</protein>
<dbReference type="PROSITE" id="PS51471">
    <property type="entry name" value="FE2OG_OXY"/>
    <property type="match status" value="1"/>
</dbReference>
<reference evidence="5 6" key="1">
    <citation type="submission" date="2016-03" db="EMBL/GenBank/DDBJ databases">
        <authorList>
            <person name="Ploux O."/>
        </authorList>
    </citation>
    <scope>NUCLEOTIDE SEQUENCE [LARGE SCALE GENOMIC DNA]</scope>
    <source>
        <strain evidence="5 6">URUG2</strain>
    </source>
</reference>
<keyword evidence="2" id="KW-0560">Oxidoreductase</keyword>
<sequence length="385" mass="43138">MSTLGNEASTQVEEDAKVVYFHSGSGPSYRKVKASGGNSTSFTSIPTIDISSINSPDLAIRKALAGEIYKACAETGFFYASNHGVPMEQQENVFETMKKFFDLPLETKMDAHAHKNAAIRGYEPMLETQLDPRTKGDIKEAYTIGDCPLEPEQSYETKTGQAPPPHLKKPQNVWPSKAPEFRKGMYAYYAAIYPLAMSLVRLFALAFDLPETAFDSDFSFPIWGLRALHYPPMPADSEEHANGLGAHADFSWITLVLQDEVGGLEVLNQDGVWVEAPPKPGTFVVNVGQYLERQTNGRFPATVHRVRNKTGQRRYSIPFFLSQNPEAMVEVLESCVEEGETRPPPTNVGDLYIKRVLPARKKHPTSIKYRDVPESEWRYDFLYAD</sequence>
<dbReference type="SUPFAM" id="SSF51197">
    <property type="entry name" value="Clavaminate synthase-like"/>
    <property type="match status" value="1"/>
</dbReference>
<dbReference type="OrthoDB" id="288590at2759"/>
<keyword evidence="2" id="KW-0479">Metal-binding</keyword>
<dbReference type="AlphaFoldDB" id="A0A2D3V107"/>
<dbReference type="InterPro" id="IPR044861">
    <property type="entry name" value="IPNS-like_FE2OG_OXY"/>
</dbReference>
<name>A0A2D3V107_9PEZI</name>
<feature type="domain" description="Fe2OG dioxygenase" evidence="4">
    <location>
        <begin position="221"/>
        <end position="323"/>
    </location>
</feature>
<dbReference type="InterPro" id="IPR050231">
    <property type="entry name" value="Iron_ascorbate_oxido_reductase"/>
</dbReference>
<dbReference type="PANTHER" id="PTHR47990">
    <property type="entry name" value="2-OXOGLUTARATE (2OG) AND FE(II)-DEPENDENT OXYGENASE SUPERFAMILY PROTEIN-RELATED"/>
    <property type="match status" value="1"/>
</dbReference>
<dbReference type="GO" id="GO:0051213">
    <property type="term" value="F:dioxygenase activity"/>
    <property type="evidence" value="ECO:0007669"/>
    <property type="project" value="UniProtKB-KW"/>
</dbReference>
<feature type="region of interest" description="Disordered" evidence="3">
    <location>
        <begin position="154"/>
        <end position="174"/>
    </location>
</feature>
<keyword evidence="6" id="KW-1185">Reference proteome</keyword>
<dbReference type="InterPro" id="IPR026992">
    <property type="entry name" value="DIOX_N"/>
</dbReference>
<evidence type="ECO:0000256" key="1">
    <source>
        <dbReference type="ARBA" id="ARBA00008056"/>
    </source>
</evidence>
<dbReference type="PRINTS" id="PR00682">
    <property type="entry name" value="IPNSYNTHASE"/>
</dbReference>
<dbReference type="EMBL" id="FJUY01000002">
    <property type="protein sequence ID" value="CZT16154.1"/>
    <property type="molecule type" value="Genomic_DNA"/>
</dbReference>
<proteinExistence type="inferred from homology"/>
<dbReference type="InterPro" id="IPR027443">
    <property type="entry name" value="IPNS-like_sf"/>
</dbReference>
<evidence type="ECO:0000313" key="5">
    <source>
        <dbReference type="EMBL" id="CZT16154.1"/>
    </source>
</evidence>
<comment type="similarity">
    <text evidence="1 2">Belongs to the iron/ascorbate-dependent oxidoreductase family.</text>
</comment>
<organism evidence="5 6">
    <name type="scientific">Ramularia collo-cygni</name>
    <dbReference type="NCBI Taxonomy" id="112498"/>
    <lineage>
        <taxon>Eukaryota</taxon>
        <taxon>Fungi</taxon>
        <taxon>Dikarya</taxon>
        <taxon>Ascomycota</taxon>
        <taxon>Pezizomycotina</taxon>
        <taxon>Dothideomycetes</taxon>
        <taxon>Dothideomycetidae</taxon>
        <taxon>Mycosphaerellales</taxon>
        <taxon>Mycosphaerellaceae</taxon>
        <taxon>Ramularia</taxon>
    </lineage>
</organism>
<evidence type="ECO:0000256" key="3">
    <source>
        <dbReference type="SAM" id="MobiDB-lite"/>
    </source>
</evidence>
<dbReference type="GO" id="GO:0044283">
    <property type="term" value="P:small molecule biosynthetic process"/>
    <property type="evidence" value="ECO:0007669"/>
    <property type="project" value="UniProtKB-ARBA"/>
</dbReference>
<dbReference type="GeneID" id="35597220"/>
<accession>A0A2D3V107</accession>
<dbReference type="GO" id="GO:0046872">
    <property type="term" value="F:metal ion binding"/>
    <property type="evidence" value="ECO:0007669"/>
    <property type="project" value="UniProtKB-KW"/>
</dbReference>